<evidence type="ECO:0000256" key="3">
    <source>
        <dbReference type="ARBA" id="ARBA00022516"/>
    </source>
</evidence>
<feature type="domain" description="EamA" evidence="12">
    <location>
        <begin position="50"/>
        <end position="121"/>
    </location>
</feature>
<evidence type="ECO:0000256" key="7">
    <source>
        <dbReference type="ARBA" id="ARBA00022985"/>
    </source>
</evidence>
<feature type="transmembrane region" description="Helical" evidence="11">
    <location>
        <begin position="44"/>
        <end position="67"/>
    </location>
</feature>
<dbReference type="AlphaFoldDB" id="A0A3B1AY23"/>
<keyword evidence="3" id="KW-0444">Lipid biosynthesis</keyword>
<evidence type="ECO:0000259" key="12">
    <source>
        <dbReference type="Pfam" id="PF00892"/>
    </source>
</evidence>
<keyword evidence="4" id="KW-0997">Cell inner membrane</keyword>
<dbReference type="PANTHER" id="PTHR30561">
    <property type="entry name" value="SMR FAMILY PROTON-DEPENDENT DRUG EFFLUX TRANSPORTER SUGE"/>
    <property type="match status" value="1"/>
</dbReference>
<feature type="transmembrane region" description="Helical" evidence="11">
    <location>
        <begin position="7"/>
        <end position="24"/>
    </location>
</feature>
<dbReference type="Pfam" id="PF00892">
    <property type="entry name" value="EamA"/>
    <property type="match status" value="1"/>
</dbReference>
<feature type="transmembrane region" description="Helical" evidence="11">
    <location>
        <begin position="79"/>
        <end position="99"/>
    </location>
</feature>
<gene>
    <name evidence="13" type="ORF">MNBD_GAMMA26-1809</name>
</gene>
<evidence type="ECO:0000256" key="9">
    <source>
        <dbReference type="ARBA" id="ARBA00023098"/>
    </source>
</evidence>
<dbReference type="GO" id="GO:0009103">
    <property type="term" value="P:lipopolysaccharide biosynthetic process"/>
    <property type="evidence" value="ECO:0007669"/>
    <property type="project" value="UniProtKB-KW"/>
</dbReference>
<keyword evidence="8 11" id="KW-1133">Transmembrane helix</keyword>
<evidence type="ECO:0000256" key="5">
    <source>
        <dbReference type="ARBA" id="ARBA00022556"/>
    </source>
</evidence>
<evidence type="ECO:0000256" key="10">
    <source>
        <dbReference type="ARBA" id="ARBA00023136"/>
    </source>
</evidence>
<sequence>MSRLLDHSYILATIVFTVYGQLIIKWRIVTFGPLPDHFLEKLRFLISIIFDPLIFSGFIAAFIASLAWMAAMTKFELSYAYPFMSLNFVIVLLLSGWFLSEPVTPTRVLGVGLIMLGTLVAARG</sequence>
<name>A0A3B1AY23_9ZZZZ</name>
<evidence type="ECO:0000256" key="2">
    <source>
        <dbReference type="ARBA" id="ARBA00022475"/>
    </source>
</evidence>
<proteinExistence type="predicted"/>
<keyword evidence="10 11" id="KW-0472">Membrane</keyword>
<protein>
    <submittedName>
        <fullName evidence="13">Permease of the drug/metabolite transporter (DMT) superfamily</fullName>
    </submittedName>
</protein>
<dbReference type="PANTHER" id="PTHR30561:SF9">
    <property type="entry name" value="4-AMINO-4-DEOXY-L-ARABINOSE-PHOSPHOUNDECAPRENOL FLIPPASE SUBUNIT ARNF-RELATED"/>
    <property type="match status" value="1"/>
</dbReference>
<dbReference type="GO" id="GO:0005886">
    <property type="term" value="C:plasma membrane"/>
    <property type="evidence" value="ECO:0007669"/>
    <property type="project" value="UniProtKB-SubCell"/>
</dbReference>
<dbReference type="GO" id="GO:0022857">
    <property type="term" value="F:transmembrane transporter activity"/>
    <property type="evidence" value="ECO:0007669"/>
    <property type="project" value="InterPro"/>
</dbReference>
<keyword evidence="2" id="KW-1003">Cell membrane</keyword>
<keyword evidence="9" id="KW-0443">Lipid metabolism</keyword>
<evidence type="ECO:0000313" key="13">
    <source>
        <dbReference type="EMBL" id="VAX10979.1"/>
    </source>
</evidence>
<organism evidence="13">
    <name type="scientific">hydrothermal vent metagenome</name>
    <dbReference type="NCBI Taxonomy" id="652676"/>
    <lineage>
        <taxon>unclassified sequences</taxon>
        <taxon>metagenomes</taxon>
        <taxon>ecological metagenomes</taxon>
    </lineage>
</organism>
<evidence type="ECO:0000256" key="11">
    <source>
        <dbReference type="SAM" id="Phobius"/>
    </source>
</evidence>
<dbReference type="InterPro" id="IPR000620">
    <property type="entry name" value="EamA_dom"/>
</dbReference>
<accession>A0A3B1AY23</accession>
<evidence type="ECO:0000256" key="8">
    <source>
        <dbReference type="ARBA" id="ARBA00022989"/>
    </source>
</evidence>
<keyword evidence="6 11" id="KW-0812">Transmembrane</keyword>
<dbReference type="Gene3D" id="1.10.3730.20">
    <property type="match status" value="1"/>
</dbReference>
<dbReference type="InterPro" id="IPR037185">
    <property type="entry name" value="EmrE-like"/>
</dbReference>
<comment type="subcellular location">
    <subcellularLocation>
        <location evidence="1">Cell membrane</location>
        <topology evidence="1">Multi-pass membrane protein</topology>
    </subcellularLocation>
</comment>
<reference evidence="13" key="1">
    <citation type="submission" date="2018-06" db="EMBL/GenBank/DDBJ databases">
        <authorList>
            <person name="Zhirakovskaya E."/>
        </authorList>
    </citation>
    <scope>NUCLEOTIDE SEQUENCE</scope>
</reference>
<dbReference type="EMBL" id="UOFX01000080">
    <property type="protein sequence ID" value="VAX10979.1"/>
    <property type="molecule type" value="Genomic_DNA"/>
</dbReference>
<dbReference type="InterPro" id="IPR000390">
    <property type="entry name" value="Small_drug/metabolite_transptr"/>
</dbReference>
<feature type="transmembrane region" description="Helical" evidence="11">
    <location>
        <begin position="105"/>
        <end position="122"/>
    </location>
</feature>
<keyword evidence="5" id="KW-0441">Lipid A biosynthesis</keyword>
<evidence type="ECO:0000256" key="6">
    <source>
        <dbReference type="ARBA" id="ARBA00022692"/>
    </source>
</evidence>
<evidence type="ECO:0000256" key="4">
    <source>
        <dbReference type="ARBA" id="ARBA00022519"/>
    </source>
</evidence>
<dbReference type="SUPFAM" id="SSF103481">
    <property type="entry name" value="Multidrug resistance efflux transporter EmrE"/>
    <property type="match status" value="1"/>
</dbReference>
<evidence type="ECO:0000256" key="1">
    <source>
        <dbReference type="ARBA" id="ARBA00004651"/>
    </source>
</evidence>
<keyword evidence="7" id="KW-0448">Lipopolysaccharide biosynthesis</keyword>